<organism evidence="2 3">
    <name type="scientific">Gemmobacter caeni</name>
    <dbReference type="NCBI Taxonomy" id="589035"/>
    <lineage>
        <taxon>Bacteria</taxon>
        <taxon>Pseudomonadati</taxon>
        <taxon>Pseudomonadota</taxon>
        <taxon>Alphaproteobacteria</taxon>
        <taxon>Rhodobacterales</taxon>
        <taxon>Paracoccaceae</taxon>
        <taxon>Gemmobacter</taxon>
    </lineage>
</organism>
<evidence type="ECO:0000313" key="3">
    <source>
        <dbReference type="Proteomes" id="UP000244224"/>
    </source>
</evidence>
<feature type="region of interest" description="Disordered" evidence="1">
    <location>
        <begin position="1"/>
        <end position="41"/>
    </location>
</feature>
<name>A0A2T6APB9_9RHOB</name>
<protein>
    <submittedName>
        <fullName evidence="2">Uncharacterized protein</fullName>
    </submittedName>
</protein>
<keyword evidence="3" id="KW-1185">Reference proteome</keyword>
<dbReference type="AlphaFoldDB" id="A0A2T6APB9"/>
<dbReference type="Proteomes" id="UP000244224">
    <property type="component" value="Unassembled WGS sequence"/>
</dbReference>
<dbReference type="OrthoDB" id="9870943at2"/>
<feature type="compositionally biased region" description="Basic and acidic residues" evidence="1">
    <location>
        <begin position="1"/>
        <end position="21"/>
    </location>
</feature>
<evidence type="ECO:0000256" key="1">
    <source>
        <dbReference type="SAM" id="MobiDB-lite"/>
    </source>
</evidence>
<evidence type="ECO:0000313" key="2">
    <source>
        <dbReference type="EMBL" id="PTX45596.1"/>
    </source>
</evidence>
<dbReference type="EMBL" id="QBKP01000021">
    <property type="protein sequence ID" value="PTX45596.1"/>
    <property type="molecule type" value="Genomic_DNA"/>
</dbReference>
<dbReference type="RefSeq" id="WP_108130521.1">
    <property type="nucleotide sequence ID" value="NZ_QBKP01000021.1"/>
</dbReference>
<sequence>MTDDWRGEHLIRGRVPSKAERQTAGMSAVSSLSHELRRRAGIPVAAKREHDKFVTRVFRDIHQIERMATEAGITARPQEG</sequence>
<feature type="compositionally biased region" description="Polar residues" evidence="1">
    <location>
        <begin position="24"/>
        <end position="33"/>
    </location>
</feature>
<proteinExistence type="predicted"/>
<gene>
    <name evidence="2" type="ORF">C8N34_12126</name>
</gene>
<comment type="caution">
    <text evidence="2">The sequence shown here is derived from an EMBL/GenBank/DDBJ whole genome shotgun (WGS) entry which is preliminary data.</text>
</comment>
<accession>A0A2T6APB9</accession>
<reference evidence="2 3" key="1">
    <citation type="submission" date="2018-04" db="EMBL/GenBank/DDBJ databases">
        <title>Genomic Encyclopedia of Archaeal and Bacterial Type Strains, Phase II (KMG-II): from individual species to whole genera.</title>
        <authorList>
            <person name="Goeker M."/>
        </authorList>
    </citation>
    <scope>NUCLEOTIDE SEQUENCE [LARGE SCALE GENOMIC DNA]</scope>
    <source>
        <strain evidence="2 3">DSM 21823</strain>
    </source>
</reference>